<evidence type="ECO:0000256" key="6">
    <source>
        <dbReference type="ARBA" id="ARBA00023277"/>
    </source>
</evidence>
<keyword evidence="9" id="KW-1185">Reference proteome</keyword>
<dbReference type="GO" id="GO:0006053">
    <property type="term" value="P:N-acetylmannosamine catabolic process"/>
    <property type="evidence" value="ECO:0007669"/>
    <property type="project" value="TreeGrafter"/>
</dbReference>
<dbReference type="GO" id="GO:0005975">
    <property type="term" value="P:carbohydrate metabolic process"/>
    <property type="evidence" value="ECO:0007669"/>
    <property type="project" value="UniProtKB-UniRule"/>
</dbReference>
<dbReference type="NCBIfam" id="NF002231">
    <property type="entry name" value="PRK01130.1"/>
    <property type="match status" value="1"/>
</dbReference>
<dbReference type="PANTHER" id="PTHR36204">
    <property type="entry name" value="N-ACETYLMANNOSAMINE-6-PHOSPHATE 2-EPIMERASE-RELATED"/>
    <property type="match status" value="1"/>
</dbReference>
<keyword evidence="5 7" id="KW-0413">Isomerase</keyword>
<evidence type="ECO:0000256" key="2">
    <source>
        <dbReference type="ARBA" id="ARBA00002147"/>
    </source>
</evidence>
<protein>
    <recommendedName>
        <fullName evidence="7">Putative N-acetylmannosamine-6-phosphate 2-epimerase</fullName>
        <ecNumber evidence="7">5.1.3.9</ecNumber>
    </recommendedName>
    <alternativeName>
        <fullName evidence="7">ManNAc-6-P epimerase</fullName>
    </alternativeName>
</protein>
<proteinExistence type="inferred from homology"/>
<evidence type="ECO:0000313" key="8">
    <source>
        <dbReference type="EMBL" id="SNS63961.1"/>
    </source>
</evidence>
<dbReference type="Pfam" id="PF04131">
    <property type="entry name" value="NanE"/>
    <property type="match status" value="1"/>
</dbReference>
<dbReference type="PANTHER" id="PTHR36204:SF1">
    <property type="entry name" value="N-ACETYLMANNOSAMINE-6-PHOSPHATE 2-EPIMERASE-RELATED"/>
    <property type="match status" value="1"/>
</dbReference>
<evidence type="ECO:0000256" key="7">
    <source>
        <dbReference type="HAMAP-Rule" id="MF_01235"/>
    </source>
</evidence>
<accession>A0A239G4A6</accession>
<dbReference type="OrthoDB" id="9781704at2"/>
<dbReference type="InterPro" id="IPR013785">
    <property type="entry name" value="Aldolase_TIM"/>
</dbReference>
<evidence type="ECO:0000256" key="5">
    <source>
        <dbReference type="ARBA" id="ARBA00023235"/>
    </source>
</evidence>
<dbReference type="EC" id="5.1.3.9" evidence="7"/>
<comment type="pathway">
    <text evidence="3 7">Amino-sugar metabolism; N-acetylneuraminate degradation; D-fructose 6-phosphate from N-acetylneuraminate: step 3/5.</text>
</comment>
<reference evidence="8 9" key="1">
    <citation type="submission" date="2017-06" db="EMBL/GenBank/DDBJ databases">
        <authorList>
            <person name="Kim H.J."/>
            <person name="Triplett B.A."/>
        </authorList>
    </citation>
    <scope>NUCLEOTIDE SEQUENCE [LARGE SCALE GENOMIC DNA]</scope>
    <source>
        <strain evidence="8 9">DSM 44715</strain>
    </source>
</reference>
<dbReference type="EMBL" id="FZOR01000007">
    <property type="protein sequence ID" value="SNS63961.1"/>
    <property type="molecule type" value="Genomic_DNA"/>
</dbReference>
<keyword evidence="6 7" id="KW-0119">Carbohydrate metabolism</keyword>
<dbReference type="GO" id="GO:0005829">
    <property type="term" value="C:cytosol"/>
    <property type="evidence" value="ECO:0007669"/>
    <property type="project" value="TreeGrafter"/>
</dbReference>
<dbReference type="Proteomes" id="UP000198318">
    <property type="component" value="Unassembled WGS sequence"/>
</dbReference>
<dbReference type="GO" id="GO:0019262">
    <property type="term" value="P:N-acetylneuraminate catabolic process"/>
    <property type="evidence" value="ECO:0007669"/>
    <property type="project" value="UniProtKB-UniRule"/>
</dbReference>
<dbReference type="InterPro" id="IPR011060">
    <property type="entry name" value="RibuloseP-bd_barrel"/>
</dbReference>
<evidence type="ECO:0000313" key="9">
    <source>
        <dbReference type="Proteomes" id="UP000198318"/>
    </source>
</evidence>
<dbReference type="Gene3D" id="3.20.20.70">
    <property type="entry name" value="Aldolase class I"/>
    <property type="match status" value="1"/>
</dbReference>
<sequence length="230" mass="22465">MTSESFSEAVAGRLIVSCQAGEGHPLRDTGAIVRMARAAVGGGAAAIRCGGVGGVPDVAGVAAAVDVPVVGLTKDGKDGVFITPTVEAARAVAAAGAHVVAADATFRPRPDGRPLAASIEAVHDAGALFMADVSSLEEGVAAAEAGADAIATTLAGYTDPGPPPDGPDVDLVRALRAALPDALLVAEGRYHSPAAAASAIEAGATCVVVGTAITDPQWITSRFAAAVSAP</sequence>
<organism evidence="8 9">
    <name type="scientific">Actinomadura meyerae</name>
    <dbReference type="NCBI Taxonomy" id="240840"/>
    <lineage>
        <taxon>Bacteria</taxon>
        <taxon>Bacillati</taxon>
        <taxon>Actinomycetota</taxon>
        <taxon>Actinomycetes</taxon>
        <taxon>Streptosporangiales</taxon>
        <taxon>Thermomonosporaceae</taxon>
        <taxon>Actinomadura</taxon>
    </lineage>
</organism>
<dbReference type="AlphaFoldDB" id="A0A239G4A6"/>
<name>A0A239G4A6_9ACTN</name>
<dbReference type="SUPFAM" id="SSF51366">
    <property type="entry name" value="Ribulose-phoshate binding barrel"/>
    <property type="match status" value="1"/>
</dbReference>
<evidence type="ECO:0000256" key="1">
    <source>
        <dbReference type="ARBA" id="ARBA00000056"/>
    </source>
</evidence>
<comment type="function">
    <text evidence="2 7">Converts N-acetylmannosamine-6-phosphate (ManNAc-6-P) to N-acetylglucosamine-6-phosphate (GlcNAc-6-P).</text>
</comment>
<dbReference type="GO" id="GO:0047465">
    <property type="term" value="F:N-acylglucosamine-6-phosphate 2-epimerase activity"/>
    <property type="evidence" value="ECO:0007669"/>
    <property type="project" value="UniProtKB-EC"/>
</dbReference>
<comment type="similarity">
    <text evidence="4 7">Belongs to the NanE family.</text>
</comment>
<dbReference type="InterPro" id="IPR007260">
    <property type="entry name" value="NanE"/>
</dbReference>
<gene>
    <name evidence="7" type="primary">nanE</name>
    <name evidence="8" type="ORF">SAMN05443665_100714</name>
</gene>
<evidence type="ECO:0000256" key="4">
    <source>
        <dbReference type="ARBA" id="ARBA00007439"/>
    </source>
</evidence>
<comment type="catalytic activity">
    <reaction evidence="1 7">
        <text>an N-acyl-D-glucosamine 6-phosphate = an N-acyl-D-mannosamine 6-phosphate</text>
        <dbReference type="Rhea" id="RHEA:23932"/>
        <dbReference type="ChEBI" id="CHEBI:57599"/>
        <dbReference type="ChEBI" id="CHEBI:57666"/>
        <dbReference type="EC" id="5.1.3.9"/>
    </reaction>
</comment>
<dbReference type="UniPathway" id="UPA00629">
    <property type="reaction ID" value="UER00682"/>
</dbReference>
<dbReference type="HAMAP" id="MF_01235">
    <property type="entry name" value="ManNAc6P_epimer"/>
    <property type="match status" value="1"/>
</dbReference>
<evidence type="ECO:0000256" key="3">
    <source>
        <dbReference type="ARBA" id="ARBA00005081"/>
    </source>
</evidence>
<dbReference type="RefSeq" id="WP_089325624.1">
    <property type="nucleotide sequence ID" value="NZ_FZOR01000007.1"/>
</dbReference>